<organism evidence="1 2">
    <name type="scientific">Devosia psychrophila</name>
    <dbReference type="NCBI Taxonomy" id="728005"/>
    <lineage>
        <taxon>Bacteria</taxon>
        <taxon>Pseudomonadati</taxon>
        <taxon>Pseudomonadota</taxon>
        <taxon>Alphaproteobacteria</taxon>
        <taxon>Hyphomicrobiales</taxon>
        <taxon>Devosiaceae</taxon>
        <taxon>Devosia</taxon>
    </lineage>
</organism>
<accession>A0ABR5E061</accession>
<protein>
    <submittedName>
        <fullName evidence="1">Uncharacterized protein</fullName>
    </submittedName>
</protein>
<name>A0ABR5E061_9HYPH</name>
<evidence type="ECO:0000313" key="1">
    <source>
        <dbReference type="EMBL" id="KKC33609.1"/>
    </source>
</evidence>
<comment type="caution">
    <text evidence="1">The sequence shown here is derived from an EMBL/GenBank/DDBJ whole genome shotgun (WGS) entry which is preliminary data.</text>
</comment>
<keyword evidence="2" id="KW-1185">Reference proteome</keyword>
<gene>
    <name evidence="1" type="ORF">WH91_07880</name>
</gene>
<evidence type="ECO:0000313" key="2">
    <source>
        <dbReference type="Proteomes" id="UP000033519"/>
    </source>
</evidence>
<proteinExistence type="predicted"/>
<dbReference type="EMBL" id="LAPV01000086">
    <property type="protein sequence ID" value="KKC33609.1"/>
    <property type="molecule type" value="Genomic_DNA"/>
</dbReference>
<reference evidence="1 2" key="1">
    <citation type="submission" date="2015-03" db="EMBL/GenBank/DDBJ databases">
        <authorList>
            <person name="Lepp D."/>
            <person name="Hassan Y.I."/>
            <person name="Li X.-Z."/>
            <person name="Zhou T."/>
        </authorList>
    </citation>
    <scope>NUCLEOTIDE SEQUENCE [LARGE SCALE GENOMIC DNA]</scope>
    <source>
        <strain evidence="1 2">Cr7-05</strain>
    </source>
</reference>
<sequence length="98" mass="11008">MVRFLRTATRGEFSDQGFAQFRPATTAILDQETCDLPHAIDHRPIDDGPAVTFGLYESGAGKDGEMRRHGVLRYLKAPGDLASRKAIWLLLHQETKRI</sequence>
<dbReference type="Proteomes" id="UP000033519">
    <property type="component" value="Unassembled WGS sequence"/>
</dbReference>